<gene>
    <name evidence="1" type="ORF">EV383_1852</name>
</gene>
<accession>A0A4V2FQJ8</accession>
<dbReference type="EMBL" id="SHKL01000001">
    <property type="protein sequence ID" value="RZT84990.1"/>
    <property type="molecule type" value="Genomic_DNA"/>
</dbReference>
<comment type="caution">
    <text evidence="1">The sequence shown here is derived from an EMBL/GenBank/DDBJ whole genome shotgun (WGS) entry which is preliminary data.</text>
</comment>
<dbReference type="Proteomes" id="UP000291591">
    <property type="component" value="Unassembled WGS sequence"/>
</dbReference>
<evidence type="ECO:0000313" key="1">
    <source>
        <dbReference type="EMBL" id="RZT84990.1"/>
    </source>
</evidence>
<protein>
    <submittedName>
        <fullName evidence="1">Uncharacterized protein</fullName>
    </submittedName>
</protein>
<dbReference type="RefSeq" id="WP_165438284.1">
    <property type="nucleotide sequence ID" value="NZ_SHKL01000001.1"/>
</dbReference>
<dbReference type="AlphaFoldDB" id="A0A4V2FQJ8"/>
<proteinExistence type="predicted"/>
<evidence type="ECO:0000313" key="2">
    <source>
        <dbReference type="Proteomes" id="UP000291591"/>
    </source>
</evidence>
<sequence length="58" mass="6676">MTDDRDDELGLDEHRELVEALPARLLPLIAAGVMTSDEARAHLRQARQALDARQRRRR</sequence>
<reference evidence="1 2" key="1">
    <citation type="submission" date="2019-02" db="EMBL/GenBank/DDBJ databases">
        <title>Sequencing the genomes of 1000 actinobacteria strains.</title>
        <authorList>
            <person name="Klenk H.-P."/>
        </authorList>
    </citation>
    <scope>NUCLEOTIDE SEQUENCE [LARGE SCALE GENOMIC DNA]</scope>
    <source>
        <strain evidence="1 2">DSM 45779</strain>
    </source>
</reference>
<keyword evidence="2" id="KW-1185">Reference proteome</keyword>
<name>A0A4V2FQJ8_PSEST</name>
<organism evidence="1 2">
    <name type="scientific">Pseudonocardia sediminis</name>
    <dbReference type="NCBI Taxonomy" id="1397368"/>
    <lineage>
        <taxon>Bacteria</taxon>
        <taxon>Bacillati</taxon>
        <taxon>Actinomycetota</taxon>
        <taxon>Actinomycetes</taxon>
        <taxon>Pseudonocardiales</taxon>
        <taxon>Pseudonocardiaceae</taxon>
        <taxon>Pseudonocardia</taxon>
    </lineage>
</organism>